<accession>A0A835IEK4</accession>
<sequence length="356" mass="40482">MEENLYTPLTPPQTIPSLDQIPIEFLEPITNNQMEGLVNNQFQNLRLLELSTKAVWDIIHSPMVSQLLHSKGLMIKSVGTEQEWIPSNQHLYGELQYDMRNNEFELYQNNQWAETVAVQMSIESQISQAETTKIPNAEPNPLNLLHISEDPSLLPMWEIGSASSSHHQVQIPIPFYHCLNKMFSNIMIYRQACYLLIHMFNIKAFPPNCVYEIGDLNVTISNEESLGGKPYKYQDGEPAHTIINDLTLIDIGFQGHPYTSSNKRTSPDNIQKRFDRALVNTDWSNTNNLLLSSTVKWFPPPKEHLQLNVNARFLKNKKQAGYGYVLRDDKGKLVAAGTSTSGALPVQKNLIVEDFS</sequence>
<organism evidence="1 2">
    <name type="scientific">Coptis chinensis</name>
    <dbReference type="NCBI Taxonomy" id="261450"/>
    <lineage>
        <taxon>Eukaryota</taxon>
        <taxon>Viridiplantae</taxon>
        <taxon>Streptophyta</taxon>
        <taxon>Embryophyta</taxon>
        <taxon>Tracheophyta</taxon>
        <taxon>Spermatophyta</taxon>
        <taxon>Magnoliopsida</taxon>
        <taxon>Ranunculales</taxon>
        <taxon>Ranunculaceae</taxon>
        <taxon>Coptidoideae</taxon>
        <taxon>Coptis</taxon>
    </lineage>
</organism>
<name>A0A835IEK4_9MAGN</name>
<proteinExistence type="predicted"/>
<dbReference type="EMBL" id="JADFTS010000003">
    <property type="protein sequence ID" value="KAF9615197.1"/>
    <property type="molecule type" value="Genomic_DNA"/>
</dbReference>
<comment type="caution">
    <text evidence="1">The sequence shown here is derived from an EMBL/GenBank/DDBJ whole genome shotgun (WGS) entry which is preliminary data.</text>
</comment>
<gene>
    <name evidence="1" type="ORF">IFM89_022459</name>
</gene>
<keyword evidence="2" id="KW-1185">Reference proteome</keyword>
<evidence type="ECO:0000313" key="2">
    <source>
        <dbReference type="Proteomes" id="UP000631114"/>
    </source>
</evidence>
<dbReference type="AlphaFoldDB" id="A0A835IEK4"/>
<evidence type="ECO:0000313" key="1">
    <source>
        <dbReference type="EMBL" id="KAF9615197.1"/>
    </source>
</evidence>
<reference evidence="1 2" key="1">
    <citation type="submission" date="2020-10" db="EMBL/GenBank/DDBJ databases">
        <title>The Coptis chinensis genome and diversification of protoberbering-type alkaloids.</title>
        <authorList>
            <person name="Wang B."/>
            <person name="Shu S."/>
            <person name="Song C."/>
            <person name="Liu Y."/>
        </authorList>
    </citation>
    <scope>NUCLEOTIDE SEQUENCE [LARGE SCALE GENOMIC DNA]</scope>
    <source>
        <strain evidence="1">HL-2020</strain>
        <tissue evidence="1">Leaf</tissue>
    </source>
</reference>
<dbReference type="Proteomes" id="UP000631114">
    <property type="component" value="Unassembled WGS sequence"/>
</dbReference>
<protein>
    <submittedName>
        <fullName evidence="1">Uncharacterized protein</fullName>
    </submittedName>
</protein>